<dbReference type="InterPro" id="IPR001792">
    <property type="entry name" value="Acylphosphatase-like_dom"/>
</dbReference>
<comment type="catalytic activity">
    <reaction evidence="3 4 5">
        <text>an acyl phosphate + H2O = a carboxylate + phosphate + H(+)</text>
        <dbReference type="Rhea" id="RHEA:14965"/>
        <dbReference type="ChEBI" id="CHEBI:15377"/>
        <dbReference type="ChEBI" id="CHEBI:15378"/>
        <dbReference type="ChEBI" id="CHEBI:29067"/>
        <dbReference type="ChEBI" id="CHEBI:43474"/>
        <dbReference type="ChEBI" id="CHEBI:59918"/>
        <dbReference type="EC" id="3.6.1.7"/>
    </reaction>
</comment>
<dbReference type="GO" id="GO:0003998">
    <property type="term" value="F:acylphosphatase activity"/>
    <property type="evidence" value="ECO:0007669"/>
    <property type="project" value="UniProtKB-EC"/>
</dbReference>
<dbReference type="InterPro" id="IPR020456">
    <property type="entry name" value="Acylphosphatase"/>
</dbReference>
<dbReference type="PROSITE" id="PS00151">
    <property type="entry name" value="ACYLPHOSPHATASE_2"/>
    <property type="match status" value="1"/>
</dbReference>
<feature type="active site" evidence="4">
    <location>
        <position position="38"/>
    </location>
</feature>
<gene>
    <name evidence="8" type="ORF">SAMN02746041_01416</name>
</gene>
<dbReference type="Gene3D" id="3.30.70.100">
    <property type="match status" value="1"/>
</dbReference>
<proteinExistence type="inferred from homology"/>
<dbReference type="SUPFAM" id="SSF54975">
    <property type="entry name" value="Acylphosphatase/BLUF domain-like"/>
    <property type="match status" value="1"/>
</dbReference>
<dbReference type="RefSeq" id="WP_084057180.1">
    <property type="nucleotide sequence ID" value="NZ_FWXF01000006.1"/>
</dbReference>
<evidence type="ECO:0000256" key="4">
    <source>
        <dbReference type="PROSITE-ProRule" id="PRU00520"/>
    </source>
</evidence>
<evidence type="ECO:0000259" key="7">
    <source>
        <dbReference type="PROSITE" id="PS51160"/>
    </source>
</evidence>
<comment type="similarity">
    <text evidence="1 6">Belongs to the acylphosphatase family.</text>
</comment>
<evidence type="ECO:0000313" key="8">
    <source>
        <dbReference type="EMBL" id="SMC22381.1"/>
    </source>
</evidence>
<dbReference type="NCBIfam" id="NF011016">
    <property type="entry name" value="PRK14444.1"/>
    <property type="match status" value="1"/>
</dbReference>
<dbReference type="InterPro" id="IPR017968">
    <property type="entry name" value="Acylphosphatase_CS"/>
</dbReference>
<dbReference type="PROSITE" id="PS00150">
    <property type="entry name" value="ACYLPHOSPHATASE_1"/>
    <property type="match status" value="1"/>
</dbReference>
<keyword evidence="9" id="KW-1185">Reference proteome</keyword>
<reference evidence="8 9" key="1">
    <citation type="submission" date="2017-04" db="EMBL/GenBank/DDBJ databases">
        <authorList>
            <person name="Afonso C.L."/>
            <person name="Miller P.J."/>
            <person name="Scott M.A."/>
            <person name="Spackman E."/>
            <person name="Goraichik I."/>
            <person name="Dimitrov K.M."/>
            <person name="Suarez D.L."/>
            <person name="Swayne D.E."/>
        </authorList>
    </citation>
    <scope>NUCLEOTIDE SEQUENCE [LARGE SCALE GENOMIC DNA]</scope>
    <source>
        <strain evidence="8 9">DSM 13146</strain>
    </source>
</reference>
<evidence type="ECO:0000256" key="3">
    <source>
        <dbReference type="ARBA" id="ARBA00047645"/>
    </source>
</evidence>
<dbReference type="Pfam" id="PF00708">
    <property type="entry name" value="Acylphosphatase"/>
    <property type="match status" value="1"/>
</dbReference>
<dbReference type="STRING" id="1121390.SAMN02746041_01416"/>
<sequence length="94" mass="10923">MAKKRVHVWISGRVQGVFFRAYTKDAALQFGVNGWVRNLPDGRVEAVFEGDEEAVDGVVQWCHKGSPLSRVDHVEVVEEPYQNEFTHFDIRHWR</sequence>
<protein>
    <recommendedName>
        <fullName evidence="2 4">Acylphosphatase</fullName>
        <ecNumber evidence="2 4">3.6.1.7</ecNumber>
    </recommendedName>
</protein>
<dbReference type="PROSITE" id="PS51160">
    <property type="entry name" value="ACYLPHOSPHATASE_3"/>
    <property type="match status" value="1"/>
</dbReference>
<dbReference type="EC" id="3.6.1.7" evidence="2 4"/>
<evidence type="ECO:0000256" key="1">
    <source>
        <dbReference type="ARBA" id="ARBA00005614"/>
    </source>
</evidence>
<dbReference type="PRINTS" id="PR00112">
    <property type="entry name" value="ACYLPHPHTASE"/>
</dbReference>
<feature type="domain" description="Acylphosphatase-like" evidence="7">
    <location>
        <begin position="5"/>
        <end position="92"/>
    </location>
</feature>
<name>A0A1W1XFV4_9BACT</name>
<dbReference type="PANTHER" id="PTHR47268">
    <property type="entry name" value="ACYLPHOSPHATASE"/>
    <property type="match status" value="1"/>
</dbReference>
<dbReference type="InterPro" id="IPR036046">
    <property type="entry name" value="Acylphosphatase-like_dom_sf"/>
</dbReference>
<keyword evidence="4 5" id="KW-0378">Hydrolase</keyword>
<dbReference type="Proteomes" id="UP000192783">
    <property type="component" value="Unassembled WGS sequence"/>
</dbReference>
<evidence type="ECO:0000256" key="5">
    <source>
        <dbReference type="RuleBase" id="RU000553"/>
    </source>
</evidence>
<organism evidence="8 9">
    <name type="scientific">Desulfacinum hydrothermale DSM 13146</name>
    <dbReference type="NCBI Taxonomy" id="1121390"/>
    <lineage>
        <taxon>Bacteria</taxon>
        <taxon>Pseudomonadati</taxon>
        <taxon>Thermodesulfobacteriota</taxon>
        <taxon>Syntrophobacteria</taxon>
        <taxon>Syntrophobacterales</taxon>
        <taxon>Syntrophobacteraceae</taxon>
        <taxon>Desulfacinum</taxon>
    </lineage>
</organism>
<dbReference type="EMBL" id="FWXF01000006">
    <property type="protein sequence ID" value="SMC22381.1"/>
    <property type="molecule type" value="Genomic_DNA"/>
</dbReference>
<evidence type="ECO:0000256" key="2">
    <source>
        <dbReference type="ARBA" id="ARBA00012150"/>
    </source>
</evidence>
<dbReference type="OrthoDB" id="5295388at2"/>
<evidence type="ECO:0000313" key="9">
    <source>
        <dbReference type="Proteomes" id="UP000192783"/>
    </source>
</evidence>
<dbReference type="AlphaFoldDB" id="A0A1W1XFV4"/>
<feature type="active site" evidence="4">
    <location>
        <position position="20"/>
    </location>
</feature>
<accession>A0A1W1XFV4</accession>
<dbReference type="PANTHER" id="PTHR47268:SF4">
    <property type="entry name" value="ACYLPHOSPHATASE"/>
    <property type="match status" value="1"/>
</dbReference>
<evidence type="ECO:0000256" key="6">
    <source>
        <dbReference type="RuleBase" id="RU004168"/>
    </source>
</evidence>